<dbReference type="EMBL" id="NTXW01000061">
    <property type="protein sequence ID" value="PEQ81027.1"/>
    <property type="molecule type" value="Genomic_DNA"/>
</dbReference>
<evidence type="ECO:0000313" key="1">
    <source>
        <dbReference type="EMBL" id="PEQ81027.1"/>
    </source>
</evidence>
<name>A0A9X6UI77_BACCE</name>
<reference evidence="1 2" key="1">
    <citation type="submission" date="2017-09" db="EMBL/GenBank/DDBJ databases">
        <title>Large-scale bioinformatics analysis of Bacillus genomes uncovers conserved roles of natural products in bacterial physiology.</title>
        <authorList>
            <consortium name="Agbiome Team Llc"/>
            <person name="Bleich R.M."/>
            <person name="Kirk G.J."/>
            <person name="Santa Maria K.C."/>
            <person name="Allen S.E."/>
            <person name="Farag S."/>
            <person name="Shank E.A."/>
            <person name="Bowers A."/>
        </authorList>
    </citation>
    <scope>NUCLEOTIDE SEQUENCE [LARGE SCALE GENOMIC DNA]</scope>
    <source>
        <strain evidence="1 2">AFS006334</strain>
    </source>
</reference>
<dbReference type="AlphaFoldDB" id="A0A9X6UI77"/>
<organism evidence="1 2">
    <name type="scientific">Bacillus cereus</name>
    <dbReference type="NCBI Taxonomy" id="1396"/>
    <lineage>
        <taxon>Bacteria</taxon>
        <taxon>Bacillati</taxon>
        <taxon>Bacillota</taxon>
        <taxon>Bacilli</taxon>
        <taxon>Bacillales</taxon>
        <taxon>Bacillaceae</taxon>
        <taxon>Bacillus</taxon>
        <taxon>Bacillus cereus group</taxon>
    </lineage>
</organism>
<gene>
    <name evidence="1" type="ORF">CN475_27315</name>
</gene>
<comment type="caution">
    <text evidence="1">The sequence shown here is derived from an EMBL/GenBank/DDBJ whole genome shotgun (WGS) entry which is preliminary data.</text>
</comment>
<dbReference type="Proteomes" id="UP000219869">
    <property type="component" value="Unassembled WGS sequence"/>
</dbReference>
<protein>
    <submittedName>
        <fullName evidence="1">Uncharacterized protein</fullName>
    </submittedName>
</protein>
<accession>A0A9X6UI77</accession>
<evidence type="ECO:0000313" key="2">
    <source>
        <dbReference type="Proteomes" id="UP000219869"/>
    </source>
</evidence>
<sequence>MVDEKNKGVRRSSFLIYKFKLTTIFEYWQKDKIIVAEMESKASYLYWQQFRTKFVTMSMVKFMKFVKCENEDVFDIKRMYSAEQAFKKV</sequence>
<proteinExistence type="predicted"/>